<dbReference type="GO" id="GO:0004638">
    <property type="term" value="F:phosphoribosylaminoimidazole carboxylase activity"/>
    <property type="evidence" value="ECO:0007669"/>
    <property type="project" value="UniProtKB-UniRule"/>
</dbReference>
<dbReference type="SMART" id="SM01001">
    <property type="entry name" value="AIRC"/>
    <property type="match status" value="1"/>
</dbReference>
<dbReference type="InterPro" id="IPR033626">
    <property type="entry name" value="PurE_classII"/>
</dbReference>
<dbReference type="InterPro" id="IPR000031">
    <property type="entry name" value="PurE_dom"/>
</dbReference>
<dbReference type="EC" id="4.1.1.21" evidence="4"/>
<organism evidence="7 8">
    <name type="scientific">Thermoflexus hugenholtzii JAD2</name>
    <dbReference type="NCBI Taxonomy" id="877466"/>
    <lineage>
        <taxon>Bacteria</taxon>
        <taxon>Bacillati</taxon>
        <taxon>Chloroflexota</taxon>
        <taxon>Thermoflexia</taxon>
        <taxon>Thermoflexales</taxon>
        <taxon>Thermoflexaceae</taxon>
        <taxon>Thermoflexus</taxon>
    </lineage>
</organism>
<dbReference type="SUPFAM" id="SSF52255">
    <property type="entry name" value="N5-CAIR mutase (phosphoribosylaminoimidazole carboxylase, PurE)"/>
    <property type="match status" value="1"/>
</dbReference>
<feature type="binding site" evidence="4">
    <location>
        <position position="68"/>
    </location>
    <ligand>
        <name>substrate</name>
    </ligand>
</feature>
<dbReference type="Proteomes" id="UP000197025">
    <property type="component" value="Unassembled WGS sequence"/>
</dbReference>
<dbReference type="InParanoid" id="A0A212RK46"/>
<dbReference type="FunCoup" id="A0A212RK46">
    <property type="interactions" value="305"/>
</dbReference>
<keyword evidence="3 4" id="KW-0456">Lyase</keyword>
<dbReference type="AlphaFoldDB" id="A0A212RK46"/>
<evidence type="ECO:0000313" key="7">
    <source>
        <dbReference type="EMBL" id="SNB72818.1"/>
    </source>
</evidence>
<accession>A0A212RK46</accession>
<feature type="binding site" evidence="4">
    <location>
        <position position="70"/>
    </location>
    <ligand>
        <name>substrate</name>
    </ligand>
</feature>
<evidence type="ECO:0000256" key="3">
    <source>
        <dbReference type="ARBA" id="ARBA00023239"/>
    </source>
</evidence>
<name>A0A212RK46_9CHLR</name>
<dbReference type="PIRSF" id="PIRSF001338">
    <property type="entry name" value="AIR_carboxylase"/>
    <property type="match status" value="1"/>
</dbReference>
<dbReference type="EMBL" id="FYEK01000066">
    <property type="protein sequence ID" value="SNB72818.1"/>
    <property type="molecule type" value="Genomic_DNA"/>
</dbReference>
<sequence length="168" mass="17732">MTRPLVVILMGSRSDLEHARAVIRALEELGLDWELRVASAHKVPDHLLDLLRGYEADSRPKVYITIAGRSNALSGMVDGQVLAPVIACPPISEAFGGADIFSSLRMPGGIAPAVVLDPAGAALLAAKILGLCDAAIRERVAALQARGRQRLLADDAEIRALRPAAQGT</sequence>
<evidence type="ECO:0000256" key="1">
    <source>
        <dbReference type="ARBA" id="ARBA00004747"/>
    </source>
</evidence>
<feature type="binding site" evidence="4 5">
    <location>
        <position position="42"/>
    </location>
    <ligand>
        <name>substrate</name>
    </ligand>
</feature>
<dbReference type="HAMAP" id="MF_02045">
    <property type="entry name" value="PurE_classII"/>
    <property type="match status" value="1"/>
</dbReference>
<protein>
    <recommendedName>
        <fullName evidence="4">Phosphoribosylaminoimidazole carboxylase</fullName>
        <ecNumber evidence="4">4.1.1.21</ecNumber>
    </recommendedName>
    <alternativeName>
        <fullName evidence="4">AIR carboxylase</fullName>
        <shortName evidence="4">AIRC</shortName>
    </alternativeName>
</protein>
<keyword evidence="8" id="KW-1185">Reference proteome</keyword>
<proteinExistence type="inferred from homology"/>
<keyword evidence="2 4" id="KW-0658">Purine biosynthesis</keyword>
<evidence type="ECO:0000313" key="8">
    <source>
        <dbReference type="Proteomes" id="UP000197025"/>
    </source>
</evidence>
<dbReference type="Gene3D" id="3.40.50.1970">
    <property type="match status" value="1"/>
</dbReference>
<dbReference type="Pfam" id="PF00731">
    <property type="entry name" value="AIRC"/>
    <property type="match status" value="1"/>
</dbReference>
<comment type="pathway">
    <text evidence="1 4">Purine metabolism; IMP biosynthesis via de novo pathway; 5-amino-1-(5-phospho-D-ribosyl)imidazole-4-carboxylate from 5-amino-1-(5-phospho-D-ribosyl)imidazole (carboxylase route): step 1/1.</text>
</comment>
<comment type="similarity">
    <text evidence="4">Belongs to the AIR carboxylase family. Class II subfamily.</text>
</comment>
<dbReference type="PANTHER" id="PTHR23046:SF2">
    <property type="entry name" value="PHOSPHORIBOSYLAMINOIMIDAZOLE CARBOXYLASE"/>
    <property type="match status" value="1"/>
</dbReference>
<feature type="domain" description="PurE" evidence="6">
    <location>
        <begin position="4"/>
        <end position="151"/>
    </location>
</feature>
<feature type="binding site" evidence="4 5">
    <location>
        <position position="15"/>
    </location>
    <ligand>
        <name>substrate</name>
    </ligand>
</feature>
<evidence type="ECO:0000256" key="5">
    <source>
        <dbReference type="PIRSR" id="PIRSR001338-1"/>
    </source>
</evidence>
<feature type="binding site" evidence="4">
    <location>
        <position position="39"/>
    </location>
    <ligand>
        <name>substrate</name>
    </ligand>
</feature>
<dbReference type="RefSeq" id="WP_088572101.1">
    <property type="nucleotide sequence ID" value="NZ_FYEK01000066.1"/>
</dbReference>
<dbReference type="PANTHER" id="PTHR23046">
    <property type="entry name" value="PHOSPHORIBOSYLAMINOIMIDAZOLE CARBOXYLASE CATALYTIC SUBUNIT"/>
    <property type="match status" value="1"/>
</dbReference>
<dbReference type="OrthoDB" id="157789at2"/>
<evidence type="ECO:0000256" key="4">
    <source>
        <dbReference type="HAMAP-Rule" id="MF_02045"/>
    </source>
</evidence>
<dbReference type="GO" id="GO:0006189">
    <property type="term" value="P:'de novo' IMP biosynthetic process"/>
    <property type="evidence" value="ECO:0007669"/>
    <property type="project" value="UniProtKB-UniRule"/>
</dbReference>
<feature type="binding site" evidence="4 5">
    <location>
        <position position="12"/>
    </location>
    <ligand>
        <name>substrate</name>
    </ligand>
</feature>
<dbReference type="InterPro" id="IPR024694">
    <property type="entry name" value="PurE_prokaryotes"/>
</dbReference>
<evidence type="ECO:0000259" key="6">
    <source>
        <dbReference type="SMART" id="SM01001"/>
    </source>
</evidence>
<gene>
    <name evidence="4" type="primary">purE</name>
    <name evidence="7" type="ORF">SAMN02746019_00016600</name>
</gene>
<reference evidence="8" key="1">
    <citation type="submission" date="2017-06" db="EMBL/GenBank/DDBJ databases">
        <authorList>
            <person name="Varghese N."/>
            <person name="Submissions S."/>
        </authorList>
    </citation>
    <scope>NUCLEOTIDE SEQUENCE [LARGE SCALE GENOMIC DNA]</scope>
    <source>
        <strain evidence="8">JAD2</strain>
    </source>
</reference>
<dbReference type="UniPathway" id="UPA00074">
    <property type="reaction ID" value="UER00130"/>
</dbReference>
<comment type="function">
    <text evidence="4">Catalyzes the reversible conversion of 5-aminoimidazole ribonucleotide (AIR) and CO(2) to 4-carboxy-5-aminoimidazole ribonucleotide (CAIR).</text>
</comment>
<comment type="catalytic activity">
    <reaction evidence="4">
        <text>5-amino-1-(5-phospho-D-ribosyl)imidazole-4-carboxylate + H(+) = 5-amino-1-(5-phospho-beta-D-ribosyl)imidazole + CO2</text>
        <dbReference type="Rhea" id="RHEA:10792"/>
        <dbReference type="ChEBI" id="CHEBI:15378"/>
        <dbReference type="ChEBI" id="CHEBI:16526"/>
        <dbReference type="ChEBI" id="CHEBI:77657"/>
        <dbReference type="ChEBI" id="CHEBI:137981"/>
        <dbReference type="EC" id="4.1.1.21"/>
    </reaction>
</comment>
<evidence type="ECO:0000256" key="2">
    <source>
        <dbReference type="ARBA" id="ARBA00022755"/>
    </source>
</evidence>